<feature type="signal peptide" evidence="1">
    <location>
        <begin position="1"/>
        <end position="21"/>
    </location>
</feature>
<dbReference type="OrthoDB" id="975117at2"/>
<dbReference type="InterPro" id="IPR032187">
    <property type="entry name" value="SusF/SusE-like_C"/>
</dbReference>
<comment type="caution">
    <text evidence="4">The sequence shown here is derived from an EMBL/GenBank/DDBJ whole genome shotgun (WGS) entry which is preliminary data.</text>
</comment>
<reference evidence="4 5" key="1">
    <citation type="submission" date="2014-07" db="EMBL/GenBank/DDBJ databases">
        <authorList>
            <person name="McCorrison J."/>
            <person name="Sanka R."/>
            <person name="Torralba M."/>
            <person name="Gillis M."/>
            <person name="Haft D.H."/>
            <person name="Methe B."/>
            <person name="Sutton G."/>
            <person name="Nelson K.E."/>
        </authorList>
    </citation>
    <scope>NUCLEOTIDE SEQUENCE [LARGE SCALE GENOMIC DNA]</scope>
    <source>
        <strain evidence="4 5">DNF00853</strain>
    </source>
</reference>
<proteinExistence type="predicted"/>
<keyword evidence="4" id="KW-0449">Lipoprotein</keyword>
<protein>
    <submittedName>
        <fullName evidence="4">Lipoprotein</fullName>
    </submittedName>
</protein>
<organism evidence="4 5">
    <name type="scientific">Hoylesella buccalis DNF00853</name>
    <dbReference type="NCBI Taxonomy" id="1401074"/>
    <lineage>
        <taxon>Bacteria</taxon>
        <taxon>Pseudomonadati</taxon>
        <taxon>Bacteroidota</taxon>
        <taxon>Bacteroidia</taxon>
        <taxon>Bacteroidales</taxon>
        <taxon>Prevotellaceae</taxon>
        <taxon>Hoylesella</taxon>
    </lineage>
</organism>
<dbReference type="Gene3D" id="2.60.40.3620">
    <property type="match status" value="2"/>
</dbReference>
<dbReference type="InterPro" id="IPR033408">
    <property type="entry name" value="SusF_N"/>
</dbReference>
<evidence type="ECO:0000313" key="5">
    <source>
        <dbReference type="Proteomes" id="UP000029556"/>
    </source>
</evidence>
<evidence type="ECO:0000259" key="2">
    <source>
        <dbReference type="Pfam" id="PF16411"/>
    </source>
</evidence>
<dbReference type="GO" id="GO:0019867">
    <property type="term" value="C:outer membrane"/>
    <property type="evidence" value="ECO:0007669"/>
    <property type="project" value="InterPro"/>
</dbReference>
<evidence type="ECO:0000259" key="3">
    <source>
        <dbReference type="Pfam" id="PF17142"/>
    </source>
</evidence>
<evidence type="ECO:0000313" key="4">
    <source>
        <dbReference type="EMBL" id="KGF35911.1"/>
    </source>
</evidence>
<name>A0A095ZNG0_9BACT</name>
<feature type="domain" description="Outer membrane protein SusF/SusE-like C-terminal" evidence="2">
    <location>
        <begin position="267"/>
        <end position="353"/>
    </location>
</feature>
<dbReference type="Pfam" id="PF16411">
    <property type="entry name" value="SusF_SusE"/>
    <property type="match status" value="2"/>
</dbReference>
<dbReference type="PROSITE" id="PS51257">
    <property type="entry name" value="PROKAR_LIPOPROTEIN"/>
    <property type="match status" value="1"/>
</dbReference>
<dbReference type="AlphaFoldDB" id="A0A095ZNG0"/>
<dbReference type="Proteomes" id="UP000029556">
    <property type="component" value="Unassembled WGS sequence"/>
</dbReference>
<dbReference type="CDD" id="cd12966">
    <property type="entry name" value="CBM-Ec_CBM-Fc"/>
    <property type="match status" value="1"/>
</dbReference>
<gene>
    <name evidence="4" type="ORF">HMPREF2137_03360</name>
</gene>
<sequence>MKKLFYTMGLFLLMASCSNDYTDWANPQSNHEDPATVSLTIQPAEAIDFAKLTTDSVQLFTPVVKAAEGSVNTYTVVLYKADKSDSKALKADALGKVKSAELEEAVLQLFGHRPVARTIDLDVTAFTIIEGQSIKNQASTKAIITPEAPVIENTYYLVGSINGWDNNNKDFPVVNSGIDVYDDPVFTITLTAAQVGNGVEFKLNPVSGIGSWDKCYTASKDEAEGKIAGGNAGGNLKVEAVENAKYYKLEFNMLDLTFKVTPMSDPELYLTGNHYDWGKTWKQLVPVYGTTDLFWTIVYLHAGEQFKFAPQANWGNDFGMQATIHDEANAGVSDTDGNITIANAGWYQLTVTNGASRSVTISKPKVYLIGNTVGSWGIEDANLFTEPTTEDGVFVSKAFAKADEVRMCVSVPGHDWWQSEFIVTAKGKIDYRGKGGDQTRVNVKAGQKAYLNFSKGTGKYQ</sequence>
<evidence type="ECO:0000256" key="1">
    <source>
        <dbReference type="SAM" id="SignalP"/>
    </source>
</evidence>
<dbReference type="RefSeq" id="WP_036872080.1">
    <property type="nucleotide sequence ID" value="NZ_JRNN01000034.1"/>
</dbReference>
<dbReference type="EMBL" id="JRNN01000034">
    <property type="protein sequence ID" value="KGF35911.1"/>
    <property type="molecule type" value="Genomic_DNA"/>
</dbReference>
<dbReference type="Gene3D" id="2.60.40.3610">
    <property type="match status" value="1"/>
</dbReference>
<feature type="domain" description="Outer membrane protein SusF/SusE-like C-terminal" evidence="2">
    <location>
        <begin position="365"/>
        <end position="459"/>
    </location>
</feature>
<dbReference type="GO" id="GO:2001070">
    <property type="term" value="F:starch binding"/>
    <property type="evidence" value="ECO:0007669"/>
    <property type="project" value="InterPro"/>
</dbReference>
<dbReference type="Pfam" id="PF17142">
    <property type="entry name" value="SusF_N"/>
    <property type="match status" value="1"/>
</dbReference>
<accession>A0A095ZNG0</accession>
<feature type="chain" id="PRO_5001915807" evidence="1">
    <location>
        <begin position="22"/>
        <end position="461"/>
    </location>
</feature>
<feature type="domain" description="Outer membrane protein SusF N-terminal" evidence="3">
    <location>
        <begin position="17"/>
        <end position="142"/>
    </location>
</feature>
<keyword evidence="1" id="KW-0732">Signal</keyword>
<dbReference type="CDD" id="cd12965">
    <property type="entry name" value="CBM-Eb_CBM-Fb"/>
    <property type="match status" value="1"/>
</dbReference>